<keyword evidence="1" id="KW-0175">Coiled coil</keyword>
<keyword evidence="4" id="KW-1185">Reference proteome</keyword>
<evidence type="ECO:0000256" key="2">
    <source>
        <dbReference type="SAM" id="MobiDB-lite"/>
    </source>
</evidence>
<proteinExistence type="predicted"/>
<feature type="region of interest" description="Disordered" evidence="2">
    <location>
        <begin position="155"/>
        <end position="197"/>
    </location>
</feature>
<reference evidence="3 4" key="1">
    <citation type="journal article" date="2014" name="Genome Biol. Evol.">
        <title>The secreted proteins of Achlya hypogyna and Thraustotheca clavata identify the ancestral oomycete secretome and reveal gene acquisitions by horizontal gene transfer.</title>
        <authorList>
            <person name="Misner I."/>
            <person name="Blouin N."/>
            <person name="Leonard G."/>
            <person name="Richards T.A."/>
            <person name="Lane C.E."/>
        </authorList>
    </citation>
    <scope>NUCLEOTIDE SEQUENCE [LARGE SCALE GENOMIC DNA]</scope>
    <source>
        <strain evidence="3 4">ATCC 48635</strain>
    </source>
</reference>
<name>A0A1V9YPQ0_ACHHY</name>
<evidence type="ECO:0000313" key="4">
    <source>
        <dbReference type="Proteomes" id="UP000243579"/>
    </source>
</evidence>
<dbReference type="Proteomes" id="UP000243579">
    <property type="component" value="Unassembled WGS sequence"/>
</dbReference>
<dbReference type="AlphaFoldDB" id="A0A1V9YPQ0"/>
<protein>
    <submittedName>
        <fullName evidence="3">Uncharacterized protein</fullName>
    </submittedName>
</protein>
<organism evidence="3 4">
    <name type="scientific">Achlya hypogyna</name>
    <name type="common">Oomycete</name>
    <name type="synonym">Protoachlya hypogyna</name>
    <dbReference type="NCBI Taxonomy" id="1202772"/>
    <lineage>
        <taxon>Eukaryota</taxon>
        <taxon>Sar</taxon>
        <taxon>Stramenopiles</taxon>
        <taxon>Oomycota</taxon>
        <taxon>Saprolegniomycetes</taxon>
        <taxon>Saprolegniales</taxon>
        <taxon>Achlyaceae</taxon>
        <taxon>Achlya</taxon>
    </lineage>
</organism>
<feature type="coiled-coil region" evidence="1">
    <location>
        <begin position="24"/>
        <end position="55"/>
    </location>
</feature>
<gene>
    <name evidence="3" type="ORF">ACHHYP_08177</name>
</gene>
<evidence type="ECO:0000313" key="3">
    <source>
        <dbReference type="EMBL" id="OQR87679.1"/>
    </source>
</evidence>
<sequence>MAVEEHKAYQQQHGQRYLQLKSYTEKLEEELIEFKNKLATTNSALEEARESYKDKSRICRNYEKVVGDSWSSCNQQHKTNFQIKGLKSQAEASGQQRVMTAQSSGRLPLAMASSPKFAKSLSIKPLHGSSSRLFEQAVPNQHPAFAVQNTPSGHTYAQSAMTSRPSSSFRSHTSNVAPPPQGSTGVTTRSSKRRYIN</sequence>
<feature type="compositionally biased region" description="Low complexity" evidence="2">
    <location>
        <begin position="159"/>
        <end position="174"/>
    </location>
</feature>
<comment type="caution">
    <text evidence="3">The sequence shown here is derived from an EMBL/GenBank/DDBJ whole genome shotgun (WGS) entry which is preliminary data.</text>
</comment>
<dbReference type="EMBL" id="JNBR01001427">
    <property type="protein sequence ID" value="OQR87679.1"/>
    <property type="molecule type" value="Genomic_DNA"/>
</dbReference>
<evidence type="ECO:0000256" key="1">
    <source>
        <dbReference type="SAM" id="Coils"/>
    </source>
</evidence>
<dbReference type="OrthoDB" id="77709at2759"/>
<accession>A0A1V9YPQ0</accession>